<dbReference type="AlphaFoldDB" id="A0A6S7BAK5"/>
<dbReference type="RefSeq" id="WP_175104435.1">
    <property type="nucleotide sequence ID" value="NZ_CADIKM010000006.1"/>
</dbReference>
<reference evidence="1 2" key="1">
    <citation type="submission" date="2020-04" db="EMBL/GenBank/DDBJ databases">
        <authorList>
            <person name="De Canck E."/>
        </authorList>
    </citation>
    <scope>NUCLEOTIDE SEQUENCE [LARGE SCALE GENOMIC DNA]</scope>
    <source>
        <strain evidence="1 2">LMG 28138</strain>
    </source>
</reference>
<sequence>MSEHLKAFLTAWLEWVDTGAVDGEPFERRRGLCSSFEYWMDARNIDCEHQEEECDGLTRAFRAAGLNRVYPFGGAEEFYEDSDANEMHLNPARIAWVRSKVAQHEAA</sequence>
<keyword evidence="2" id="KW-1185">Reference proteome</keyword>
<protein>
    <submittedName>
        <fullName evidence="1">Uncharacterized protein</fullName>
    </submittedName>
</protein>
<accession>A0A6S7BAK5</accession>
<name>A0A6S7BAK5_9BURK</name>
<gene>
    <name evidence="1" type="ORF">LMG28138_01833</name>
</gene>
<evidence type="ECO:0000313" key="1">
    <source>
        <dbReference type="EMBL" id="CAB3784557.1"/>
    </source>
</evidence>
<dbReference type="EMBL" id="CADIKM010000006">
    <property type="protein sequence ID" value="CAB3784557.1"/>
    <property type="molecule type" value="Genomic_DNA"/>
</dbReference>
<organism evidence="1 2">
    <name type="scientific">Pararobbsia alpina</name>
    <dbReference type="NCBI Taxonomy" id="621374"/>
    <lineage>
        <taxon>Bacteria</taxon>
        <taxon>Pseudomonadati</taxon>
        <taxon>Pseudomonadota</taxon>
        <taxon>Betaproteobacteria</taxon>
        <taxon>Burkholderiales</taxon>
        <taxon>Burkholderiaceae</taxon>
        <taxon>Pararobbsia</taxon>
    </lineage>
</organism>
<evidence type="ECO:0000313" key="2">
    <source>
        <dbReference type="Proteomes" id="UP000494115"/>
    </source>
</evidence>
<proteinExistence type="predicted"/>
<dbReference type="Proteomes" id="UP000494115">
    <property type="component" value="Unassembled WGS sequence"/>
</dbReference>